<dbReference type="GO" id="GO:0048788">
    <property type="term" value="C:cytoskeleton of presynaptic active zone"/>
    <property type="evidence" value="ECO:0007669"/>
    <property type="project" value="TreeGrafter"/>
</dbReference>
<reference evidence="3" key="2">
    <citation type="submission" date="2017-10" db="EMBL/GenBank/DDBJ databases">
        <title>Ladona fulva Genome sequencing and assembly.</title>
        <authorList>
            <person name="Murali S."/>
            <person name="Richards S."/>
            <person name="Bandaranaike D."/>
            <person name="Bellair M."/>
            <person name="Blankenburg K."/>
            <person name="Chao H."/>
            <person name="Dinh H."/>
            <person name="Doddapaneni H."/>
            <person name="Dugan-Rocha S."/>
            <person name="Elkadiri S."/>
            <person name="Gnanaolivu R."/>
            <person name="Hernandez B."/>
            <person name="Skinner E."/>
            <person name="Javaid M."/>
            <person name="Lee S."/>
            <person name="Li M."/>
            <person name="Ming W."/>
            <person name="Munidasa M."/>
            <person name="Muniz J."/>
            <person name="Nguyen L."/>
            <person name="Hughes D."/>
            <person name="Osuji N."/>
            <person name="Pu L.-L."/>
            <person name="Puazo M."/>
            <person name="Qu C."/>
            <person name="Quiroz J."/>
            <person name="Raj R."/>
            <person name="Weissenberger G."/>
            <person name="Xin Y."/>
            <person name="Zou X."/>
            <person name="Han Y."/>
            <person name="Worley K."/>
            <person name="Muzny D."/>
            <person name="Gibbs R."/>
        </authorList>
    </citation>
    <scope>NUCLEOTIDE SEQUENCE</scope>
    <source>
        <strain evidence="3">Sampled in the wild</strain>
    </source>
</reference>
<proteinExistence type="predicted"/>
<evidence type="ECO:0000313" key="4">
    <source>
        <dbReference type="Proteomes" id="UP000792457"/>
    </source>
</evidence>
<dbReference type="Proteomes" id="UP000792457">
    <property type="component" value="Unassembled WGS sequence"/>
</dbReference>
<feature type="non-terminal residue" evidence="3">
    <location>
        <position position="1"/>
    </location>
</feature>
<evidence type="ECO:0008006" key="5">
    <source>
        <dbReference type="Google" id="ProtNLM"/>
    </source>
</evidence>
<dbReference type="SUPFAM" id="SSF49562">
    <property type="entry name" value="C2 domain (Calcium/lipid-binding domain, CaLB)"/>
    <property type="match status" value="1"/>
</dbReference>
<dbReference type="GO" id="GO:0048167">
    <property type="term" value="P:regulation of synaptic plasticity"/>
    <property type="evidence" value="ECO:0007669"/>
    <property type="project" value="TreeGrafter"/>
</dbReference>
<accession>A0A8K0K014</accession>
<reference evidence="3" key="1">
    <citation type="submission" date="2013-04" db="EMBL/GenBank/DDBJ databases">
        <authorList>
            <person name="Qu J."/>
            <person name="Murali S.C."/>
            <person name="Bandaranaike D."/>
            <person name="Bellair M."/>
            <person name="Blankenburg K."/>
            <person name="Chao H."/>
            <person name="Dinh H."/>
            <person name="Doddapaneni H."/>
            <person name="Downs B."/>
            <person name="Dugan-Rocha S."/>
            <person name="Elkadiri S."/>
            <person name="Gnanaolivu R.D."/>
            <person name="Hernandez B."/>
            <person name="Javaid M."/>
            <person name="Jayaseelan J.C."/>
            <person name="Lee S."/>
            <person name="Li M."/>
            <person name="Ming W."/>
            <person name="Munidasa M."/>
            <person name="Muniz J."/>
            <person name="Nguyen L."/>
            <person name="Ongeri F."/>
            <person name="Osuji N."/>
            <person name="Pu L.-L."/>
            <person name="Puazo M."/>
            <person name="Qu C."/>
            <person name="Quiroz J."/>
            <person name="Raj R."/>
            <person name="Weissenberger G."/>
            <person name="Xin Y."/>
            <person name="Zou X."/>
            <person name="Han Y."/>
            <person name="Richards S."/>
            <person name="Worley K."/>
            <person name="Muzny D."/>
            <person name="Gibbs R."/>
        </authorList>
    </citation>
    <scope>NUCLEOTIDE SEQUENCE</scope>
    <source>
        <strain evidence="3">Sampled in the wild</strain>
    </source>
</reference>
<keyword evidence="1" id="KW-0770">Synapse</keyword>
<organism evidence="3 4">
    <name type="scientific">Ladona fulva</name>
    <name type="common">Scarce chaser dragonfly</name>
    <name type="synonym">Libellula fulva</name>
    <dbReference type="NCBI Taxonomy" id="123851"/>
    <lineage>
        <taxon>Eukaryota</taxon>
        <taxon>Metazoa</taxon>
        <taxon>Ecdysozoa</taxon>
        <taxon>Arthropoda</taxon>
        <taxon>Hexapoda</taxon>
        <taxon>Insecta</taxon>
        <taxon>Pterygota</taxon>
        <taxon>Palaeoptera</taxon>
        <taxon>Odonata</taxon>
        <taxon>Epiprocta</taxon>
        <taxon>Anisoptera</taxon>
        <taxon>Libelluloidea</taxon>
        <taxon>Libellulidae</taxon>
        <taxon>Ladona</taxon>
    </lineage>
</organism>
<dbReference type="AlphaFoldDB" id="A0A8K0K014"/>
<keyword evidence="4" id="KW-1185">Reference proteome</keyword>
<dbReference type="PANTHER" id="PTHR12157">
    <property type="entry name" value="REGULATING SYNAPTIC MEMBRANE EXOCYTOSIS PROTEIN"/>
    <property type="match status" value="1"/>
</dbReference>
<dbReference type="OrthoDB" id="420032at2759"/>
<evidence type="ECO:0000256" key="1">
    <source>
        <dbReference type="ARBA" id="ARBA00023018"/>
    </source>
</evidence>
<evidence type="ECO:0000256" key="2">
    <source>
        <dbReference type="ARBA" id="ARBA00034103"/>
    </source>
</evidence>
<sequence>MSPRTNGQPRNPYAKLFLLPDRRRADLKLRILEITVWDYVRYGANDFLGE</sequence>
<dbReference type="InterPro" id="IPR039032">
    <property type="entry name" value="Rim-like"/>
</dbReference>
<comment type="caution">
    <text evidence="3">The sequence shown here is derived from an EMBL/GenBank/DDBJ whole genome shotgun (WGS) entry which is preliminary data.</text>
</comment>
<dbReference type="GO" id="GO:0031267">
    <property type="term" value="F:small GTPase binding"/>
    <property type="evidence" value="ECO:0007669"/>
    <property type="project" value="InterPro"/>
</dbReference>
<dbReference type="GO" id="GO:0042734">
    <property type="term" value="C:presynaptic membrane"/>
    <property type="evidence" value="ECO:0007669"/>
    <property type="project" value="TreeGrafter"/>
</dbReference>
<dbReference type="GO" id="GO:0044325">
    <property type="term" value="F:transmembrane transporter binding"/>
    <property type="evidence" value="ECO:0007669"/>
    <property type="project" value="TreeGrafter"/>
</dbReference>
<dbReference type="GO" id="GO:0042391">
    <property type="term" value="P:regulation of membrane potential"/>
    <property type="evidence" value="ECO:0007669"/>
    <property type="project" value="TreeGrafter"/>
</dbReference>
<dbReference type="PANTHER" id="PTHR12157:SF21">
    <property type="entry name" value="RAB3 INTERACTING MOLECULE, ISOFORM F"/>
    <property type="match status" value="1"/>
</dbReference>
<evidence type="ECO:0000313" key="3">
    <source>
        <dbReference type="EMBL" id="KAG8225194.1"/>
    </source>
</evidence>
<dbReference type="GO" id="GO:0048791">
    <property type="term" value="P:calcium ion-regulated exocytosis of neurotransmitter"/>
    <property type="evidence" value="ECO:0007669"/>
    <property type="project" value="TreeGrafter"/>
</dbReference>
<dbReference type="GO" id="GO:0050806">
    <property type="term" value="P:positive regulation of synaptic transmission"/>
    <property type="evidence" value="ECO:0007669"/>
    <property type="project" value="TreeGrafter"/>
</dbReference>
<dbReference type="EMBL" id="KZ308228">
    <property type="protein sequence ID" value="KAG8225194.1"/>
    <property type="molecule type" value="Genomic_DNA"/>
</dbReference>
<name>A0A8K0K014_LADFU</name>
<dbReference type="InterPro" id="IPR035892">
    <property type="entry name" value="C2_domain_sf"/>
</dbReference>
<protein>
    <recommendedName>
        <fullName evidence="5">C2 domain-containing protein</fullName>
    </recommendedName>
</protein>
<comment type="subcellular location">
    <subcellularLocation>
        <location evidence="2">Synapse</location>
    </subcellularLocation>
</comment>
<gene>
    <name evidence="3" type="ORF">J437_LFUL009500</name>
</gene>